<protein>
    <submittedName>
        <fullName evidence="1">Uncharacterized protein</fullName>
    </submittedName>
</protein>
<reference evidence="2" key="1">
    <citation type="journal article" date="2013" name="Mol. Plant Microbe Interact.">
        <title>Global aspects of pacC regulation of pathogenicity genes in Colletotrichum gloeosporioides as revealed by transcriptome analysis.</title>
        <authorList>
            <person name="Alkan N."/>
            <person name="Meng X."/>
            <person name="Friedlander G."/>
            <person name="Reuveni E."/>
            <person name="Sukno S."/>
            <person name="Sherman A."/>
            <person name="Thon M."/>
            <person name="Fluhr R."/>
            <person name="Prusky D."/>
        </authorList>
    </citation>
    <scope>NUCLEOTIDE SEQUENCE [LARGE SCALE GENOMIC DNA]</scope>
    <source>
        <strain evidence="2">Cg-14</strain>
    </source>
</reference>
<sequence length="21" mass="2526">MAFDIVRSRQKPPDFIYQKSV</sequence>
<dbReference type="EMBL" id="AMYD01002901">
    <property type="protein sequence ID" value="EQB47548.1"/>
    <property type="molecule type" value="Genomic_DNA"/>
</dbReference>
<evidence type="ECO:0000313" key="2">
    <source>
        <dbReference type="Proteomes" id="UP000015530"/>
    </source>
</evidence>
<organism evidence="1 2">
    <name type="scientific">Colletotrichum gloeosporioides (strain Cg-14)</name>
    <name type="common">Anthracnose fungus</name>
    <name type="synonym">Glomerella cingulata</name>
    <dbReference type="NCBI Taxonomy" id="1237896"/>
    <lineage>
        <taxon>Eukaryota</taxon>
        <taxon>Fungi</taxon>
        <taxon>Dikarya</taxon>
        <taxon>Ascomycota</taxon>
        <taxon>Pezizomycotina</taxon>
        <taxon>Sordariomycetes</taxon>
        <taxon>Hypocreomycetidae</taxon>
        <taxon>Glomerellales</taxon>
        <taxon>Glomerellaceae</taxon>
        <taxon>Colletotrichum</taxon>
        <taxon>Colletotrichum gloeosporioides species complex</taxon>
    </lineage>
</organism>
<dbReference type="AlphaFoldDB" id="T0K427"/>
<accession>T0K427</accession>
<proteinExistence type="predicted"/>
<dbReference type="Proteomes" id="UP000015530">
    <property type="component" value="Unassembled WGS sequence"/>
</dbReference>
<comment type="caution">
    <text evidence="1">The sequence shown here is derived from an EMBL/GenBank/DDBJ whole genome shotgun (WGS) entry which is preliminary data.</text>
</comment>
<gene>
    <name evidence="1" type="ORF">CGLO_13289</name>
</gene>
<name>T0K427_COLGC</name>
<dbReference type="HOGENOM" id="CLU_3426877_0_0_1"/>
<evidence type="ECO:0000313" key="1">
    <source>
        <dbReference type="EMBL" id="EQB47548.1"/>
    </source>
</evidence>